<evidence type="ECO:0000313" key="2">
    <source>
        <dbReference type="EMBL" id="KAF0687908.1"/>
    </source>
</evidence>
<dbReference type="AlphaFoldDB" id="A0A485LF12"/>
<evidence type="ECO:0000256" key="1">
    <source>
        <dbReference type="SAM" id="MobiDB-lite"/>
    </source>
</evidence>
<dbReference type="EMBL" id="CAADRA010006836">
    <property type="protein sequence ID" value="VFT97086.1"/>
    <property type="molecule type" value="Genomic_DNA"/>
</dbReference>
<reference evidence="2" key="2">
    <citation type="submission" date="2019-06" db="EMBL/GenBank/DDBJ databases">
        <title>Genomics analysis of Aphanomyces spp. identifies a new class of oomycete effector associated with host adaptation.</title>
        <authorList>
            <person name="Gaulin E."/>
        </authorList>
    </citation>
    <scope>NUCLEOTIDE SEQUENCE</scope>
    <source>
        <strain evidence="2">CBS 578.67</strain>
    </source>
</reference>
<accession>A0A485LF12</accession>
<proteinExistence type="predicted"/>
<dbReference type="EMBL" id="VJMH01006813">
    <property type="protein sequence ID" value="KAF0687908.1"/>
    <property type="molecule type" value="Genomic_DNA"/>
</dbReference>
<protein>
    <submittedName>
        <fullName evidence="3">Aste57867_20400 protein</fullName>
    </submittedName>
</protein>
<name>A0A485LF12_9STRA</name>
<keyword evidence="4" id="KW-1185">Reference proteome</keyword>
<sequence length="251" mass="27527">MEANSSSSVRDIVADFLATGGADTPPCGSSNQEAHEVDDAIVEYITQLMETADVDDQQVAECIASFCPQIEECSALSMVQLARACAQEEDKDDGPTPQPTDNARPSKSSMEEMVHLQDLMELAPHLSLECIDSIYHDMFLGDVARAAAYIVTHYCEGDMYTPVQVDPTIRRVITSKYGEQVVEAPPSPSNQAKKPTKVKCRPTPKEGLVRYYDGKVVTTKGVKFVEEKKEEYDGGSRGRVKTKGKRGKGWA</sequence>
<feature type="compositionally biased region" description="Basic residues" evidence="1">
    <location>
        <begin position="238"/>
        <end position="251"/>
    </location>
</feature>
<dbReference type="Proteomes" id="UP000332933">
    <property type="component" value="Unassembled WGS sequence"/>
</dbReference>
<evidence type="ECO:0000313" key="4">
    <source>
        <dbReference type="Proteomes" id="UP000332933"/>
    </source>
</evidence>
<dbReference type="OrthoDB" id="78124at2759"/>
<feature type="compositionally biased region" description="Polar residues" evidence="1">
    <location>
        <begin position="99"/>
        <end position="108"/>
    </location>
</feature>
<reference evidence="3 4" key="1">
    <citation type="submission" date="2019-03" db="EMBL/GenBank/DDBJ databases">
        <authorList>
            <person name="Gaulin E."/>
            <person name="Dumas B."/>
        </authorList>
    </citation>
    <scope>NUCLEOTIDE SEQUENCE [LARGE SCALE GENOMIC DNA]</scope>
    <source>
        <strain evidence="3">CBS 568.67</strain>
    </source>
</reference>
<feature type="region of interest" description="Disordered" evidence="1">
    <location>
        <begin position="228"/>
        <end position="251"/>
    </location>
</feature>
<feature type="region of interest" description="Disordered" evidence="1">
    <location>
        <begin position="87"/>
        <end position="111"/>
    </location>
</feature>
<organism evidence="3 4">
    <name type="scientific">Aphanomyces stellatus</name>
    <dbReference type="NCBI Taxonomy" id="120398"/>
    <lineage>
        <taxon>Eukaryota</taxon>
        <taxon>Sar</taxon>
        <taxon>Stramenopiles</taxon>
        <taxon>Oomycota</taxon>
        <taxon>Saprolegniomycetes</taxon>
        <taxon>Saprolegniales</taxon>
        <taxon>Verrucalvaceae</taxon>
        <taxon>Aphanomyces</taxon>
    </lineage>
</organism>
<gene>
    <name evidence="3" type="primary">Aste57867_20400</name>
    <name evidence="2" type="ORF">As57867_020334</name>
    <name evidence="3" type="ORF">ASTE57867_20400</name>
</gene>
<evidence type="ECO:0000313" key="3">
    <source>
        <dbReference type="EMBL" id="VFT97086.1"/>
    </source>
</evidence>